<proteinExistence type="predicted"/>
<dbReference type="SUPFAM" id="SSF54826">
    <property type="entry name" value="Enolase N-terminal domain-like"/>
    <property type="match status" value="1"/>
</dbReference>
<evidence type="ECO:0000313" key="4">
    <source>
        <dbReference type="Proteomes" id="UP000326202"/>
    </source>
</evidence>
<dbReference type="Pfam" id="PF13378">
    <property type="entry name" value="MR_MLE_C"/>
    <property type="match status" value="1"/>
</dbReference>
<evidence type="ECO:0000313" key="3">
    <source>
        <dbReference type="EMBL" id="QEX19412.1"/>
    </source>
</evidence>
<dbReference type="InterPro" id="IPR013341">
    <property type="entry name" value="Mandelate_racemase_N_dom"/>
</dbReference>
<dbReference type="InterPro" id="IPR029017">
    <property type="entry name" value="Enolase-like_N"/>
</dbReference>
<dbReference type="InterPro" id="IPR029065">
    <property type="entry name" value="Enolase_C-like"/>
</dbReference>
<evidence type="ECO:0000259" key="2">
    <source>
        <dbReference type="SMART" id="SM00922"/>
    </source>
</evidence>
<dbReference type="KEGG" id="htq:FRZ44_47250"/>
<dbReference type="SUPFAM" id="SSF51604">
    <property type="entry name" value="Enolase C-terminal domain-like"/>
    <property type="match status" value="1"/>
</dbReference>
<dbReference type="InterPro" id="IPR013342">
    <property type="entry name" value="Mandelate_racemase_C"/>
</dbReference>
<dbReference type="PANTHER" id="PTHR48080">
    <property type="entry name" value="D-GALACTONATE DEHYDRATASE-RELATED"/>
    <property type="match status" value="1"/>
</dbReference>
<dbReference type="SMART" id="SM00922">
    <property type="entry name" value="MR_MLE"/>
    <property type="match status" value="1"/>
</dbReference>
<dbReference type="RefSeq" id="WP_151179477.1">
    <property type="nucleotide sequence ID" value="NZ_CP042906.1"/>
</dbReference>
<accession>A0A5J6MP67</accession>
<dbReference type="Gene3D" id="3.20.20.120">
    <property type="entry name" value="Enolase-like C-terminal domain"/>
    <property type="match status" value="1"/>
</dbReference>
<dbReference type="InterPro" id="IPR034593">
    <property type="entry name" value="DgoD-like"/>
</dbReference>
<dbReference type="AlphaFoldDB" id="A0A5J6MP67"/>
<evidence type="ECO:0000256" key="1">
    <source>
        <dbReference type="ARBA" id="ARBA00023239"/>
    </source>
</evidence>
<dbReference type="GO" id="GO:0016829">
    <property type="term" value="F:lyase activity"/>
    <property type="evidence" value="ECO:0007669"/>
    <property type="project" value="UniProtKB-KW"/>
</dbReference>
<dbReference type="EMBL" id="CP042906">
    <property type="protein sequence ID" value="QEX19412.1"/>
    <property type="molecule type" value="Genomic_DNA"/>
</dbReference>
<protein>
    <submittedName>
        <fullName evidence="3">Enolase</fullName>
    </submittedName>
</protein>
<sequence length="388" mass="42946">MAKIAKLEVIPVRAPGQAVDDLDGTVDTVIVRVTDENGVFGIGETDAPPEVVKAFLEMPSAHNWSRNPIDLLIGEDPLGIQGLWQKMYEGTFWPGRRGLGIHAISAIDIALYDLVGKQLGVPAYKLMGGARREKLTPYCTIYPGLAHGRSIRDLMAEIQRQFRTALDIGFRAVKMEVLFYDLVSDRELVDLIHEGRAMLGPDILMAVDFGYRWQNWYDAKWVLDRLGDCDIFFAEATLQHDDLAGHAKLAANSPIRIGGAEAAATRWEILEWLERGKVAVVQPNIARGGGLTEIKRIAELAELHGAQVVPHGWKTGITSAVGRHFQAACPAAPVFEYISPQVFDSVLRRELVSPEPKVVDGFMELPTSPGLGIELNEDLVARWRVDRR</sequence>
<dbReference type="InterPro" id="IPR036849">
    <property type="entry name" value="Enolase-like_C_sf"/>
</dbReference>
<organism evidence="3 4">
    <name type="scientific">Hypericibacter terrae</name>
    <dbReference type="NCBI Taxonomy" id="2602015"/>
    <lineage>
        <taxon>Bacteria</taxon>
        <taxon>Pseudomonadati</taxon>
        <taxon>Pseudomonadota</taxon>
        <taxon>Alphaproteobacteria</taxon>
        <taxon>Rhodospirillales</taxon>
        <taxon>Dongiaceae</taxon>
        <taxon>Hypericibacter</taxon>
    </lineage>
</organism>
<reference evidence="3 4" key="1">
    <citation type="submission" date="2019-08" db="EMBL/GenBank/DDBJ databases">
        <title>Hyperibacter terrae gen. nov., sp. nov. and Hyperibacter viscosus sp. nov., two new members in the family Rhodospirillaceae isolated from the rhizosphere of Hypericum perforatum.</title>
        <authorList>
            <person name="Noviana Z."/>
        </authorList>
    </citation>
    <scope>NUCLEOTIDE SEQUENCE [LARGE SCALE GENOMIC DNA]</scope>
    <source>
        <strain evidence="3 4">R5913</strain>
    </source>
</reference>
<name>A0A5J6MP67_9PROT</name>
<dbReference type="CDD" id="cd03316">
    <property type="entry name" value="MR_like"/>
    <property type="match status" value="1"/>
</dbReference>
<feature type="domain" description="Mandelate racemase/muconate lactonizing enzyme C-terminal" evidence="2">
    <location>
        <begin position="155"/>
        <end position="256"/>
    </location>
</feature>
<keyword evidence="1" id="KW-0456">Lyase</keyword>
<dbReference type="Pfam" id="PF02746">
    <property type="entry name" value="MR_MLE_N"/>
    <property type="match status" value="1"/>
</dbReference>
<keyword evidence="4" id="KW-1185">Reference proteome</keyword>
<dbReference type="Gene3D" id="3.30.390.10">
    <property type="entry name" value="Enolase-like, N-terminal domain"/>
    <property type="match status" value="1"/>
</dbReference>
<gene>
    <name evidence="3" type="ORF">FRZ44_47250</name>
</gene>
<dbReference type="OrthoDB" id="9775913at2"/>
<dbReference type="PANTHER" id="PTHR48080:SF2">
    <property type="entry name" value="D-GALACTONATE DEHYDRATASE"/>
    <property type="match status" value="1"/>
</dbReference>
<dbReference type="Proteomes" id="UP000326202">
    <property type="component" value="Chromosome"/>
</dbReference>